<evidence type="ECO:0000313" key="3">
    <source>
        <dbReference type="Proteomes" id="UP000250572"/>
    </source>
</evidence>
<name>A0A315W4S5_GAMAF</name>
<feature type="compositionally biased region" description="Basic and acidic residues" evidence="1">
    <location>
        <begin position="276"/>
        <end position="292"/>
    </location>
</feature>
<feature type="region of interest" description="Disordered" evidence="1">
    <location>
        <begin position="153"/>
        <end position="294"/>
    </location>
</feature>
<dbReference type="PANTHER" id="PTHR31022">
    <property type="entry name" value="CENTRIOLE, CILIA AND SPINDLE-ASSOCIATED PROTEIN"/>
    <property type="match status" value="1"/>
</dbReference>
<evidence type="ECO:0000256" key="1">
    <source>
        <dbReference type="SAM" id="MobiDB-lite"/>
    </source>
</evidence>
<reference evidence="2 3" key="1">
    <citation type="journal article" date="2018" name="G3 (Bethesda)">
        <title>A High-Quality Reference Genome for the Invasive Mosquitofish Gambusia affinis Using a Chicago Library.</title>
        <authorList>
            <person name="Hoffberg S.L."/>
            <person name="Troendle N.J."/>
            <person name="Glenn T.C."/>
            <person name="Mahmud O."/>
            <person name="Louha S."/>
            <person name="Chalopin D."/>
            <person name="Bennetzen J.L."/>
            <person name="Mauricio R."/>
        </authorList>
    </citation>
    <scope>NUCLEOTIDE SEQUENCE [LARGE SCALE GENOMIC DNA]</scope>
    <source>
        <strain evidence="2">NE01/NJP1002.9</strain>
        <tissue evidence="2">Muscle</tissue>
    </source>
</reference>
<dbReference type="PANTHER" id="PTHR31022:SF6">
    <property type="entry name" value="CENTRIOLE, CILIA AND SPINDLE-ASSOCIATED PROTEIN"/>
    <property type="match status" value="1"/>
</dbReference>
<dbReference type="GO" id="GO:0005819">
    <property type="term" value="C:spindle"/>
    <property type="evidence" value="ECO:0007669"/>
    <property type="project" value="TreeGrafter"/>
</dbReference>
<keyword evidence="3" id="KW-1185">Reference proteome</keyword>
<sequence>MFSMEKREPKQRMRTFGDYCFQKDWIPRAMVTKKVRTEYMKKFRDPKWETFSKCYEDSLKYRLTRRVMEHSHKPWFWESWETASNSSGWSTPRLTRNKVAPLSLPPPLLPACSEVKQRLMEVKTSLDLKPEVKQTEEETGEAPVVDVAPTADILENGINGPGAVSASIAPDTSSPSDGTSTDNKPVSSDSSDEKPVNPTLRRRHRCRTPRSVLAPRDSSFEDKPAVVQKPPRAKSQPAISSKANRRPSSRMDWTERQPEGNMPAAGVQTQPNRRSSNLERRRARSADLEKTRRSQLTMAAADDCWTTEYMRCFSARLSEDSPTLQQAAQRQTLALSDSRHLPLGAQAAVNLMELKRKAGFVSLLFPLRMSSSRQQTSSFCCRGKLSPSEPPLCAAMRSP</sequence>
<dbReference type="GO" id="GO:0036064">
    <property type="term" value="C:ciliary basal body"/>
    <property type="evidence" value="ECO:0007669"/>
    <property type="project" value="TreeGrafter"/>
</dbReference>
<dbReference type="AlphaFoldDB" id="A0A315W4S5"/>
<dbReference type="GO" id="GO:0005814">
    <property type="term" value="C:centriole"/>
    <property type="evidence" value="ECO:0007669"/>
    <property type="project" value="TreeGrafter"/>
</dbReference>
<dbReference type="GO" id="GO:1901673">
    <property type="term" value="P:regulation of mitotic spindle assembly"/>
    <property type="evidence" value="ECO:0007669"/>
    <property type="project" value="TreeGrafter"/>
</dbReference>
<feature type="compositionally biased region" description="Low complexity" evidence="1">
    <location>
        <begin position="170"/>
        <end position="182"/>
    </location>
</feature>
<dbReference type="InterPro" id="IPR029774">
    <property type="entry name" value="CSAP"/>
</dbReference>
<evidence type="ECO:0000313" key="2">
    <source>
        <dbReference type="EMBL" id="PWA30671.1"/>
    </source>
</evidence>
<feature type="region of interest" description="Disordered" evidence="1">
    <location>
        <begin position="129"/>
        <end position="148"/>
    </location>
</feature>
<accession>A0A315W4S5</accession>
<dbReference type="Proteomes" id="UP000250572">
    <property type="component" value="Unassembled WGS sequence"/>
</dbReference>
<proteinExistence type="predicted"/>
<gene>
    <name evidence="2" type="ORF">CCH79_00009259</name>
</gene>
<protein>
    <recommendedName>
        <fullName evidence="4">Centriole, cilia and spindle-associated protein a</fullName>
    </recommendedName>
</protein>
<evidence type="ECO:0008006" key="4">
    <source>
        <dbReference type="Google" id="ProtNLM"/>
    </source>
</evidence>
<dbReference type="STRING" id="33528.ENSGAFP00000026734"/>
<dbReference type="GO" id="GO:0008017">
    <property type="term" value="F:microtubule binding"/>
    <property type="evidence" value="ECO:0007669"/>
    <property type="project" value="TreeGrafter"/>
</dbReference>
<dbReference type="GO" id="GO:0035869">
    <property type="term" value="C:ciliary transition zone"/>
    <property type="evidence" value="ECO:0007669"/>
    <property type="project" value="TreeGrafter"/>
</dbReference>
<dbReference type="EMBL" id="NHOQ01000347">
    <property type="protein sequence ID" value="PWA30671.1"/>
    <property type="molecule type" value="Genomic_DNA"/>
</dbReference>
<organism evidence="2 3">
    <name type="scientific">Gambusia affinis</name>
    <name type="common">Western mosquitofish</name>
    <name type="synonym">Heterandria affinis</name>
    <dbReference type="NCBI Taxonomy" id="33528"/>
    <lineage>
        <taxon>Eukaryota</taxon>
        <taxon>Metazoa</taxon>
        <taxon>Chordata</taxon>
        <taxon>Craniata</taxon>
        <taxon>Vertebrata</taxon>
        <taxon>Euteleostomi</taxon>
        <taxon>Actinopterygii</taxon>
        <taxon>Neopterygii</taxon>
        <taxon>Teleostei</taxon>
        <taxon>Neoteleostei</taxon>
        <taxon>Acanthomorphata</taxon>
        <taxon>Ovalentaria</taxon>
        <taxon>Atherinomorphae</taxon>
        <taxon>Cyprinodontiformes</taxon>
        <taxon>Poeciliidae</taxon>
        <taxon>Poeciliinae</taxon>
        <taxon>Gambusia</taxon>
    </lineage>
</organism>
<comment type="caution">
    <text evidence="2">The sequence shown here is derived from an EMBL/GenBank/DDBJ whole genome shotgun (WGS) entry which is preliminary data.</text>
</comment>
<dbReference type="Pfam" id="PF15748">
    <property type="entry name" value="CCSAP"/>
    <property type="match status" value="1"/>
</dbReference>